<proteinExistence type="predicted"/>
<gene>
    <name evidence="1" type="primary">OSJNBb0076O03.19</name>
</gene>
<reference evidence="2" key="1">
    <citation type="journal article" date="2005" name="Nature">
        <title>The map-based sequence of the rice genome.</title>
        <authorList>
            <consortium name="International rice genome sequencing project (IRGSP)"/>
            <person name="Matsumoto T."/>
            <person name="Wu J."/>
            <person name="Kanamori H."/>
            <person name="Katayose Y."/>
            <person name="Fujisawa M."/>
            <person name="Namiki N."/>
            <person name="Mizuno H."/>
            <person name="Yamamoto K."/>
            <person name="Antonio B.A."/>
            <person name="Baba T."/>
            <person name="Sakata K."/>
            <person name="Nagamura Y."/>
            <person name="Aoki H."/>
            <person name="Arikawa K."/>
            <person name="Arita K."/>
            <person name="Bito T."/>
            <person name="Chiden Y."/>
            <person name="Fujitsuka N."/>
            <person name="Fukunaka R."/>
            <person name="Hamada M."/>
            <person name="Harada C."/>
            <person name="Hayashi A."/>
            <person name="Hijishita S."/>
            <person name="Honda M."/>
            <person name="Hosokawa S."/>
            <person name="Ichikawa Y."/>
            <person name="Idonuma A."/>
            <person name="Iijima M."/>
            <person name="Ikeda M."/>
            <person name="Ikeno M."/>
            <person name="Ito K."/>
            <person name="Ito S."/>
            <person name="Ito T."/>
            <person name="Ito Y."/>
            <person name="Ito Y."/>
            <person name="Iwabuchi A."/>
            <person name="Kamiya K."/>
            <person name="Karasawa W."/>
            <person name="Kurita K."/>
            <person name="Katagiri S."/>
            <person name="Kikuta A."/>
            <person name="Kobayashi H."/>
            <person name="Kobayashi N."/>
            <person name="Machita K."/>
            <person name="Maehara T."/>
            <person name="Masukawa M."/>
            <person name="Mizubayashi T."/>
            <person name="Mukai Y."/>
            <person name="Nagasaki H."/>
            <person name="Nagata Y."/>
            <person name="Naito S."/>
            <person name="Nakashima M."/>
            <person name="Nakama Y."/>
            <person name="Nakamichi Y."/>
            <person name="Nakamura M."/>
            <person name="Meguro A."/>
            <person name="Negishi M."/>
            <person name="Ohta I."/>
            <person name="Ohta T."/>
            <person name="Okamoto M."/>
            <person name="Ono N."/>
            <person name="Saji S."/>
            <person name="Sakaguchi M."/>
            <person name="Sakai K."/>
            <person name="Shibata M."/>
            <person name="Shimokawa T."/>
            <person name="Song J."/>
            <person name="Takazaki Y."/>
            <person name="Terasawa K."/>
            <person name="Tsugane M."/>
            <person name="Tsuji K."/>
            <person name="Ueda S."/>
            <person name="Waki K."/>
            <person name="Yamagata H."/>
            <person name="Yamamoto M."/>
            <person name="Yamamoto S."/>
            <person name="Yamane H."/>
            <person name="Yoshiki S."/>
            <person name="Yoshihara R."/>
            <person name="Yukawa K."/>
            <person name="Zhong H."/>
            <person name="Yano M."/>
            <person name="Yuan Q."/>
            <person name="Ouyang S."/>
            <person name="Liu J."/>
            <person name="Jones K.M."/>
            <person name="Gansberger K."/>
            <person name="Moffat K."/>
            <person name="Hill J."/>
            <person name="Bera J."/>
            <person name="Fadrosh D."/>
            <person name="Jin S."/>
            <person name="Johri S."/>
            <person name="Kim M."/>
            <person name="Overton L."/>
            <person name="Reardon M."/>
            <person name="Tsitrin T."/>
            <person name="Vuong H."/>
            <person name="Weaver B."/>
            <person name="Ciecko A."/>
            <person name="Tallon L."/>
            <person name="Jackson J."/>
            <person name="Pai G."/>
            <person name="Aken S.V."/>
            <person name="Utterback T."/>
            <person name="Reidmuller S."/>
            <person name="Feldblyum T."/>
            <person name="Hsiao J."/>
            <person name="Zismann V."/>
            <person name="Iobst S."/>
            <person name="de Vazeille A.R."/>
            <person name="Buell C.R."/>
            <person name="Ying K."/>
            <person name="Li Y."/>
            <person name="Lu T."/>
            <person name="Huang Y."/>
            <person name="Zhao Q."/>
            <person name="Feng Q."/>
            <person name="Zhang L."/>
            <person name="Zhu J."/>
            <person name="Weng Q."/>
            <person name="Mu J."/>
            <person name="Lu Y."/>
            <person name="Fan D."/>
            <person name="Liu Y."/>
            <person name="Guan J."/>
            <person name="Zhang Y."/>
            <person name="Yu S."/>
            <person name="Liu X."/>
            <person name="Zhang Y."/>
            <person name="Hong G."/>
            <person name="Han B."/>
            <person name="Choisne N."/>
            <person name="Demange N."/>
            <person name="Orjeda G."/>
            <person name="Samain S."/>
            <person name="Cattolico L."/>
            <person name="Pelletier E."/>
            <person name="Couloux A."/>
            <person name="Segurens B."/>
            <person name="Wincker P."/>
            <person name="D'Hont A."/>
            <person name="Scarpelli C."/>
            <person name="Weissenbach J."/>
            <person name="Salanoubat M."/>
            <person name="Quetier F."/>
            <person name="Yu Y."/>
            <person name="Kim H.R."/>
            <person name="Rambo T."/>
            <person name="Currie J."/>
            <person name="Collura K."/>
            <person name="Luo M."/>
            <person name="Yang T."/>
            <person name="Ammiraju J.S.S."/>
            <person name="Engler F."/>
            <person name="Soderlund C."/>
            <person name="Wing R.A."/>
            <person name="Palmer L.E."/>
            <person name="de la Bastide M."/>
            <person name="Spiegel L."/>
            <person name="Nascimento L."/>
            <person name="Zutavern T."/>
            <person name="O'Shaughnessy A."/>
            <person name="Dike S."/>
            <person name="Dedhia N."/>
            <person name="Preston R."/>
            <person name="Balija V."/>
            <person name="McCombie W.R."/>
            <person name="Chow T."/>
            <person name="Chen H."/>
            <person name="Chung M."/>
            <person name="Chen C."/>
            <person name="Shaw J."/>
            <person name="Wu H."/>
            <person name="Hsiao K."/>
            <person name="Chao Y."/>
            <person name="Chu M."/>
            <person name="Cheng C."/>
            <person name="Hour A."/>
            <person name="Lee P."/>
            <person name="Lin S."/>
            <person name="Lin Y."/>
            <person name="Liou J."/>
            <person name="Liu S."/>
            <person name="Hsing Y."/>
            <person name="Raghuvanshi S."/>
            <person name="Mohanty A."/>
            <person name="Bharti A.K."/>
            <person name="Gaur A."/>
            <person name="Gupta V."/>
            <person name="Kumar D."/>
            <person name="Ravi V."/>
            <person name="Vij S."/>
            <person name="Kapur A."/>
            <person name="Khurana P."/>
            <person name="Khurana P."/>
            <person name="Khurana J.P."/>
            <person name="Tyagi A.K."/>
            <person name="Gaikwad K."/>
            <person name="Singh A."/>
            <person name="Dalal V."/>
            <person name="Srivastava S."/>
            <person name="Dixit A."/>
            <person name="Pal A.K."/>
            <person name="Ghazi I.A."/>
            <person name="Yadav M."/>
            <person name="Pandit A."/>
            <person name="Bhargava A."/>
            <person name="Sureshbabu K."/>
            <person name="Batra K."/>
            <person name="Sharma T.R."/>
            <person name="Mohapatra T."/>
            <person name="Singh N.K."/>
            <person name="Messing J."/>
            <person name="Nelson A.B."/>
            <person name="Fuks G."/>
            <person name="Kavchok S."/>
            <person name="Keizer G."/>
            <person name="Linton E."/>
            <person name="Llaca V."/>
            <person name="Song R."/>
            <person name="Tanyolac B."/>
            <person name="Young S."/>
            <person name="Ho-Il K."/>
            <person name="Hahn J.H."/>
            <person name="Sangsakoo G."/>
            <person name="Vanavichit A."/>
            <person name="de Mattos Luiz.A.T."/>
            <person name="Zimmer P.D."/>
            <person name="Malone G."/>
            <person name="Dellagostin O."/>
            <person name="de Oliveira A.C."/>
            <person name="Bevan M."/>
            <person name="Bancroft I."/>
            <person name="Minx P."/>
            <person name="Cordum H."/>
            <person name="Wilson R."/>
            <person name="Cheng Z."/>
            <person name="Jin W."/>
            <person name="Jiang J."/>
            <person name="Leong S.A."/>
            <person name="Iwama H."/>
            <person name="Gojobori T."/>
            <person name="Itoh T."/>
            <person name="Niimura Y."/>
            <person name="Fujii Y."/>
            <person name="Habara T."/>
            <person name="Sakai H."/>
            <person name="Sato Y."/>
            <person name="Wilson G."/>
            <person name="Kumar K."/>
            <person name="McCouch S."/>
            <person name="Juretic N."/>
            <person name="Hoen D."/>
            <person name="Wright S."/>
            <person name="Bruskiewich R."/>
            <person name="Bureau T."/>
            <person name="Miyao A."/>
            <person name="Hirochika H."/>
            <person name="Nishikawa T."/>
            <person name="Kadowaki K."/>
            <person name="Sugiura M."/>
            <person name="Burr B."/>
            <person name="Sasaki T."/>
        </authorList>
    </citation>
    <scope>NUCLEOTIDE SEQUENCE [LARGE SCALE GENOMIC DNA]</scope>
    <source>
        <strain evidence="2">cv. Nipponbare</strain>
    </source>
</reference>
<protein>
    <submittedName>
        <fullName evidence="1">Uncharacterized protein</fullName>
    </submittedName>
</protein>
<dbReference type="EMBL" id="AP005866">
    <property type="protein sequence ID" value="BAD01759.1"/>
    <property type="molecule type" value="Genomic_DNA"/>
</dbReference>
<evidence type="ECO:0000313" key="1">
    <source>
        <dbReference type="EMBL" id="BAD01759.1"/>
    </source>
</evidence>
<dbReference type="AlphaFoldDB" id="Q6YUJ0"/>
<dbReference type="Proteomes" id="UP000000763">
    <property type="component" value="Chromosome 8"/>
</dbReference>
<evidence type="ECO:0000313" key="2">
    <source>
        <dbReference type="Proteomes" id="UP000000763"/>
    </source>
</evidence>
<reference evidence="2" key="2">
    <citation type="journal article" date="2008" name="Nucleic Acids Res.">
        <title>The rice annotation project database (RAP-DB): 2008 update.</title>
        <authorList>
            <consortium name="The rice annotation project (RAP)"/>
        </authorList>
    </citation>
    <scope>GENOME REANNOTATION</scope>
    <source>
        <strain evidence="2">cv. Nipponbare</strain>
    </source>
</reference>
<sequence length="198" mass="21537">MDPAAAMMKLAGRSSYETHGRGWIRRRHTWAQVDPTAAELVRGLRLQRCSWVGVSGSGDDARGRGCIRRQQELGTGGSDGGGARERTSAATVLVGGREWIRRRRSRARVYPAAAGILATISRRFFSKSIQPVERSSTVAPFHPTQRAQPMERTSGHLQERGMRGRAAEDMPAATQCSCSLPGCYCCITGEEMSSARSG</sequence>
<accession>Q6YUJ0</accession>
<name>Q6YUJ0_ORYSJ</name>
<organism evidence="1 2">
    <name type="scientific">Oryza sativa subsp. japonica</name>
    <name type="common">Rice</name>
    <dbReference type="NCBI Taxonomy" id="39947"/>
    <lineage>
        <taxon>Eukaryota</taxon>
        <taxon>Viridiplantae</taxon>
        <taxon>Streptophyta</taxon>
        <taxon>Embryophyta</taxon>
        <taxon>Tracheophyta</taxon>
        <taxon>Spermatophyta</taxon>
        <taxon>Magnoliopsida</taxon>
        <taxon>Liliopsida</taxon>
        <taxon>Poales</taxon>
        <taxon>Poaceae</taxon>
        <taxon>BOP clade</taxon>
        <taxon>Oryzoideae</taxon>
        <taxon>Oryzeae</taxon>
        <taxon>Oryzinae</taxon>
        <taxon>Oryza</taxon>
        <taxon>Oryza sativa</taxon>
    </lineage>
</organism>